<dbReference type="InterPro" id="IPR013708">
    <property type="entry name" value="Shikimate_DH-bd_N"/>
</dbReference>
<evidence type="ECO:0000313" key="5">
    <source>
        <dbReference type="Proteomes" id="UP000198506"/>
    </source>
</evidence>
<evidence type="ECO:0000313" key="4">
    <source>
        <dbReference type="EMBL" id="SFS18678.1"/>
    </source>
</evidence>
<dbReference type="PANTHER" id="PTHR21089">
    <property type="entry name" value="SHIKIMATE DEHYDROGENASE"/>
    <property type="match status" value="1"/>
</dbReference>
<gene>
    <name evidence="4" type="ORF">SAMN04487783_2708</name>
</gene>
<dbReference type="EMBL" id="FOZN01000004">
    <property type="protein sequence ID" value="SFS18678.1"/>
    <property type="molecule type" value="Genomic_DNA"/>
</dbReference>
<dbReference type="Proteomes" id="UP000198506">
    <property type="component" value="Unassembled WGS sequence"/>
</dbReference>
<dbReference type="InterPro" id="IPR022893">
    <property type="entry name" value="Shikimate_DH_fam"/>
</dbReference>
<dbReference type="GO" id="GO:0005829">
    <property type="term" value="C:cytosol"/>
    <property type="evidence" value="ECO:0007669"/>
    <property type="project" value="TreeGrafter"/>
</dbReference>
<keyword evidence="2" id="KW-0057">Aromatic amino acid biosynthesis</keyword>
<proteinExistence type="predicted"/>
<dbReference type="GO" id="GO:0050661">
    <property type="term" value="F:NADP binding"/>
    <property type="evidence" value="ECO:0007669"/>
    <property type="project" value="TreeGrafter"/>
</dbReference>
<protein>
    <submittedName>
        <fullName evidence="4">Shikimate dehydrogenase</fullName>
    </submittedName>
</protein>
<dbReference type="GO" id="GO:0009423">
    <property type="term" value="P:chorismate biosynthetic process"/>
    <property type="evidence" value="ECO:0007669"/>
    <property type="project" value="TreeGrafter"/>
</dbReference>
<dbReference type="Gene3D" id="3.40.50.720">
    <property type="entry name" value="NAD(P)-binding Rossmann-like Domain"/>
    <property type="match status" value="1"/>
</dbReference>
<evidence type="ECO:0000256" key="2">
    <source>
        <dbReference type="ARBA" id="ARBA00023141"/>
    </source>
</evidence>
<keyword evidence="5" id="KW-1185">Reference proteome</keyword>
<dbReference type="InterPro" id="IPR036291">
    <property type="entry name" value="NAD(P)-bd_dom_sf"/>
</dbReference>
<comment type="caution">
    <text evidence="4">The sequence shown here is derived from an EMBL/GenBank/DDBJ whole genome shotgun (WGS) entry which is preliminary data.</text>
</comment>
<dbReference type="GO" id="GO:0009073">
    <property type="term" value="P:aromatic amino acid family biosynthetic process"/>
    <property type="evidence" value="ECO:0007669"/>
    <property type="project" value="UniProtKB-KW"/>
</dbReference>
<name>A0AA94HPM9_9MICO</name>
<dbReference type="Gene3D" id="3.40.50.10860">
    <property type="entry name" value="Leucine Dehydrogenase, chain A, domain 1"/>
    <property type="match status" value="1"/>
</dbReference>
<dbReference type="RefSeq" id="WP_092919587.1">
    <property type="nucleotide sequence ID" value="NZ_FOZN01000004.1"/>
</dbReference>
<dbReference type="SUPFAM" id="SSF53223">
    <property type="entry name" value="Aminoacid dehydrogenase-like, N-terminal domain"/>
    <property type="match status" value="1"/>
</dbReference>
<dbReference type="PANTHER" id="PTHR21089:SF1">
    <property type="entry name" value="BIFUNCTIONAL 3-DEHYDROQUINATE DEHYDRATASE_SHIKIMATE DEHYDROGENASE, CHLOROPLASTIC"/>
    <property type="match status" value="1"/>
</dbReference>
<accession>A0AA94HPM9</accession>
<reference evidence="4 5" key="1">
    <citation type="submission" date="2016-10" db="EMBL/GenBank/DDBJ databases">
        <authorList>
            <person name="Varghese N."/>
            <person name="Submissions S."/>
        </authorList>
    </citation>
    <scope>NUCLEOTIDE SEQUENCE [LARGE SCALE GENOMIC DNA]</scope>
    <source>
        <strain evidence="4 5">IAM 15147</strain>
    </source>
</reference>
<dbReference type="SUPFAM" id="SSF51735">
    <property type="entry name" value="NAD(P)-binding Rossmann-fold domains"/>
    <property type="match status" value="1"/>
</dbReference>
<keyword evidence="2" id="KW-0028">Amino-acid biosynthesis</keyword>
<feature type="domain" description="Shikimate dehydrogenase substrate binding N-terminal" evidence="3">
    <location>
        <begin position="13"/>
        <end position="94"/>
    </location>
</feature>
<dbReference type="GO" id="GO:0004764">
    <property type="term" value="F:shikimate 3-dehydrogenase (NADP+) activity"/>
    <property type="evidence" value="ECO:0007669"/>
    <property type="project" value="InterPro"/>
</dbReference>
<dbReference type="AlphaFoldDB" id="A0AA94HPM9"/>
<evidence type="ECO:0000256" key="1">
    <source>
        <dbReference type="ARBA" id="ARBA00004871"/>
    </source>
</evidence>
<dbReference type="GO" id="GO:0019632">
    <property type="term" value="P:shikimate metabolic process"/>
    <property type="evidence" value="ECO:0007669"/>
    <property type="project" value="TreeGrafter"/>
</dbReference>
<dbReference type="Pfam" id="PF08501">
    <property type="entry name" value="Shikimate_dh_N"/>
    <property type="match status" value="1"/>
</dbReference>
<organism evidence="4 5">
    <name type="scientific">Agrococcus baldri</name>
    <dbReference type="NCBI Taxonomy" id="153730"/>
    <lineage>
        <taxon>Bacteria</taxon>
        <taxon>Bacillati</taxon>
        <taxon>Actinomycetota</taxon>
        <taxon>Actinomycetes</taxon>
        <taxon>Micrococcales</taxon>
        <taxon>Microbacteriaceae</taxon>
        <taxon>Agrococcus</taxon>
    </lineage>
</organism>
<evidence type="ECO:0000259" key="3">
    <source>
        <dbReference type="Pfam" id="PF08501"/>
    </source>
</evidence>
<comment type="pathway">
    <text evidence="1">Metabolic intermediate biosynthesis; chorismate biosynthesis; chorismate from D-erythrose 4-phosphate and phosphoenolpyruvate: step 4/7.</text>
</comment>
<sequence length="283" mass="28854">MQRLGGGTRRLAVVGAPIEHSLSPVLQAAAARELGLDWRYERRLVAAGELADFVDVLDAAWLGLSVTAPLKHEARRLAATVDARAELTGAVNTLLLGPQLRGWNTDVGGIVRALTDAGAGSIASGAIVGAGGTARAALLALAELGASTVAVALRTPAKGAGLEALGERLGVRVALQPLGQPLPAVDAAVSTLPAGADLVPDFTHPPDVLLDADYARPEGSRYLPALGAERVIDGREMLLGQAVLQARVFANADVDAALDDEQHVAAAMRAAMVGSGTAGLEES</sequence>
<dbReference type="InterPro" id="IPR046346">
    <property type="entry name" value="Aminoacid_DH-like_N_sf"/>
</dbReference>